<evidence type="ECO:0000256" key="6">
    <source>
        <dbReference type="ARBA" id="ARBA00022694"/>
    </source>
</evidence>
<evidence type="ECO:0000256" key="7">
    <source>
        <dbReference type="ARBA" id="ARBA00047783"/>
    </source>
</evidence>
<dbReference type="AlphaFoldDB" id="L2GPH1"/>
<dbReference type="OMA" id="LEHVYWC"/>
<keyword evidence="10" id="KW-1185">Reference proteome</keyword>
<accession>L2GPH1</accession>
<organism evidence="9 10">
    <name type="scientific">Vittaforma corneae (strain ATCC 50505)</name>
    <name type="common">Microsporidian parasite</name>
    <name type="synonym">Nosema corneum</name>
    <dbReference type="NCBI Taxonomy" id="993615"/>
    <lineage>
        <taxon>Eukaryota</taxon>
        <taxon>Fungi</taxon>
        <taxon>Fungi incertae sedis</taxon>
        <taxon>Microsporidia</taxon>
        <taxon>Nosematidae</taxon>
        <taxon>Vittaforma</taxon>
    </lineage>
</organism>
<dbReference type="RefSeq" id="XP_007603961.1">
    <property type="nucleotide sequence ID" value="XM_007603899.1"/>
</dbReference>
<keyword evidence="5" id="KW-0949">S-adenosyl-L-methionine</keyword>
<dbReference type="FunCoup" id="L2GPH1">
    <property type="interactions" value="91"/>
</dbReference>
<reference evidence="10" key="1">
    <citation type="submission" date="2011-05" db="EMBL/GenBank/DDBJ databases">
        <title>The genome sequence of Vittaforma corneae strain ATCC 50505.</title>
        <authorList>
            <consortium name="The Broad Institute Genome Sequencing Platform"/>
            <person name="Cuomo C."/>
            <person name="Didier E."/>
            <person name="Bowers L."/>
            <person name="Young S.K."/>
            <person name="Zeng Q."/>
            <person name="Gargeya S."/>
            <person name="Fitzgerald M."/>
            <person name="Haas B."/>
            <person name="Abouelleil A."/>
            <person name="Alvarado L."/>
            <person name="Arachchi H.M."/>
            <person name="Berlin A."/>
            <person name="Chapman S.B."/>
            <person name="Gearin G."/>
            <person name="Goldberg J."/>
            <person name="Griggs A."/>
            <person name="Gujja S."/>
            <person name="Hansen M."/>
            <person name="Heiman D."/>
            <person name="Howarth C."/>
            <person name="Larimer J."/>
            <person name="Lui A."/>
            <person name="MacDonald P.J.P."/>
            <person name="McCowen C."/>
            <person name="Montmayeur A."/>
            <person name="Murphy C."/>
            <person name="Neiman D."/>
            <person name="Pearson M."/>
            <person name="Priest M."/>
            <person name="Roberts A."/>
            <person name="Saif S."/>
            <person name="Shea T."/>
            <person name="Sisk P."/>
            <person name="Stolte C."/>
            <person name="Sykes S."/>
            <person name="Wortman J."/>
            <person name="Nusbaum C."/>
            <person name="Birren B."/>
        </authorList>
    </citation>
    <scope>NUCLEOTIDE SEQUENCE [LARGE SCALE GENOMIC DNA]</scope>
    <source>
        <strain evidence="10">ATCC 50505</strain>
    </source>
</reference>
<dbReference type="Gene3D" id="3.40.50.150">
    <property type="entry name" value="Vaccinia Virus protein VP39"/>
    <property type="match status" value="1"/>
</dbReference>
<evidence type="ECO:0000256" key="5">
    <source>
        <dbReference type="ARBA" id="ARBA00022691"/>
    </source>
</evidence>
<evidence type="ECO:0000256" key="2">
    <source>
        <dbReference type="ARBA" id="ARBA00022490"/>
    </source>
</evidence>
<dbReference type="Proteomes" id="UP000011082">
    <property type="component" value="Unassembled WGS sequence"/>
</dbReference>
<evidence type="ECO:0000313" key="10">
    <source>
        <dbReference type="Proteomes" id="UP000011082"/>
    </source>
</evidence>
<dbReference type="GO" id="GO:0002939">
    <property type="term" value="P:tRNA N1-guanine methylation"/>
    <property type="evidence" value="ECO:0007669"/>
    <property type="project" value="TreeGrafter"/>
</dbReference>
<dbReference type="EMBL" id="JH370132">
    <property type="protein sequence ID" value="ELA42410.1"/>
    <property type="molecule type" value="Genomic_DNA"/>
</dbReference>
<dbReference type="HOGENOM" id="CLU_022610_2_0_1"/>
<gene>
    <name evidence="9" type="ORF">VICG_00509</name>
</gene>
<keyword evidence="3" id="KW-0489">Methyltransferase</keyword>
<proteinExistence type="inferred from homology"/>
<dbReference type="InterPro" id="IPR029063">
    <property type="entry name" value="SAM-dependent_MTases_sf"/>
</dbReference>
<dbReference type="OrthoDB" id="408788at2759"/>
<dbReference type="PANTHER" id="PTHR23245:SF43">
    <property type="entry name" value="TRNA (GUANINE(37)-N1)-METHYLTRANSFERASE 2"/>
    <property type="match status" value="1"/>
</dbReference>
<dbReference type="InterPro" id="IPR056743">
    <property type="entry name" value="TRM5-TYW2-like_MTfase"/>
</dbReference>
<evidence type="ECO:0000256" key="1">
    <source>
        <dbReference type="ARBA" id="ARBA00009775"/>
    </source>
</evidence>
<keyword evidence="2" id="KW-0963">Cytoplasm</keyword>
<dbReference type="InterPro" id="IPR056744">
    <property type="entry name" value="TRM5/TYW2-like_N"/>
</dbReference>
<comment type="catalytic activity">
    <reaction evidence="7">
        <text>guanosine(37) in tRNA + S-adenosyl-L-methionine = N(1)-methylguanosine(37) in tRNA + S-adenosyl-L-homocysteine + H(+)</text>
        <dbReference type="Rhea" id="RHEA:36899"/>
        <dbReference type="Rhea" id="RHEA-COMP:10145"/>
        <dbReference type="Rhea" id="RHEA-COMP:10147"/>
        <dbReference type="ChEBI" id="CHEBI:15378"/>
        <dbReference type="ChEBI" id="CHEBI:57856"/>
        <dbReference type="ChEBI" id="CHEBI:59789"/>
        <dbReference type="ChEBI" id="CHEBI:73542"/>
        <dbReference type="ChEBI" id="CHEBI:74269"/>
        <dbReference type="EC" id="2.1.1.228"/>
    </reaction>
</comment>
<dbReference type="PANTHER" id="PTHR23245">
    <property type="entry name" value="TRNA METHYLTRANSFERASE"/>
    <property type="match status" value="1"/>
</dbReference>
<sequence length="378" mass="44025">MDTVCEKHTFSGIIIERRNLKTTIPLLSKHLLSKDKIPSIIQLNKSYETFTGKILDTEDTFLRLKQQFSIDVNDLYFSTNYLVILLNQAPTDLQAFPMVNFELTLNAKFFSHTELIFKLTNGCIQFSAYEVIGDIVHLNLTEEQQKYKKTIADTIYFKTGKTVINKTGKIEANFRFYHSEILAGPRKLTTIHKENDVKFFLDLEKVYWCSRLQSERIRILNLIKKNDVVCDPFCGAGPHVVPAIKKGAVALCNDLNPAAIDCLRKTLEINKLSCDCVENMEAKDFLFRIRDMHVNHFIFNLPEFSLDYIKFTECFKGTFWLHVFFFRKNNQSCQEIIKKRTGYAVKDTWLREVRKVSPSKSVFKLEVNSHEFFSFQKN</sequence>
<name>L2GPH1_VITCO</name>
<dbReference type="InterPro" id="IPR030382">
    <property type="entry name" value="MeTrfase_TRM5/TYW2"/>
</dbReference>
<dbReference type="VEuPathDB" id="MicrosporidiaDB:VICG_00509"/>
<keyword evidence="4" id="KW-0808">Transferase</keyword>
<evidence type="ECO:0000259" key="8">
    <source>
        <dbReference type="PROSITE" id="PS51684"/>
    </source>
</evidence>
<dbReference type="GO" id="GO:0070901">
    <property type="term" value="P:mitochondrial tRNA methylation"/>
    <property type="evidence" value="ECO:0007669"/>
    <property type="project" value="UniProtKB-ARBA"/>
</dbReference>
<dbReference type="Gene3D" id="3.30.300.110">
    <property type="entry name" value="Met-10+ protein-like domains"/>
    <property type="match status" value="1"/>
</dbReference>
<dbReference type="GO" id="GO:0052906">
    <property type="term" value="F:tRNA (guanine(37)-N1)-methyltransferase activity"/>
    <property type="evidence" value="ECO:0007669"/>
    <property type="project" value="UniProtKB-EC"/>
</dbReference>
<dbReference type="Pfam" id="PF02475">
    <property type="entry name" value="TRM5-TYW2_MTfase"/>
    <property type="match status" value="1"/>
</dbReference>
<keyword evidence="6" id="KW-0819">tRNA processing</keyword>
<dbReference type="FunFam" id="3.30.300.110:FF:000001">
    <property type="entry name" value="tRNA (guanine(37)-N1)-methyltransferase"/>
    <property type="match status" value="1"/>
</dbReference>
<dbReference type="SUPFAM" id="SSF53335">
    <property type="entry name" value="S-adenosyl-L-methionine-dependent methyltransferases"/>
    <property type="match status" value="1"/>
</dbReference>
<feature type="domain" description="SAM-dependent methyltransferase TRM5/TYW2-type" evidence="8">
    <location>
        <begin position="129"/>
        <end position="371"/>
    </location>
</feature>
<comment type="similarity">
    <text evidence="1">Belongs to the class I-like SAM-binding methyltransferase superfamily. TRM5/TYW2 family.</text>
</comment>
<dbReference type="Pfam" id="PF25133">
    <property type="entry name" value="TYW2_N_2"/>
    <property type="match status" value="1"/>
</dbReference>
<protein>
    <recommendedName>
        <fullName evidence="8">SAM-dependent methyltransferase TRM5/TYW2-type domain-containing protein</fullName>
    </recommendedName>
</protein>
<dbReference type="PROSITE" id="PS51684">
    <property type="entry name" value="SAM_MT_TRM5_TYW2"/>
    <property type="match status" value="1"/>
</dbReference>
<dbReference type="GeneID" id="19881226"/>
<dbReference type="InParanoid" id="L2GPH1"/>
<evidence type="ECO:0000313" key="9">
    <source>
        <dbReference type="EMBL" id="ELA42410.1"/>
    </source>
</evidence>
<dbReference type="STRING" id="993615.L2GPH1"/>
<evidence type="ECO:0000256" key="3">
    <source>
        <dbReference type="ARBA" id="ARBA00022603"/>
    </source>
</evidence>
<dbReference type="GO" id="GO:0005739">
    <property type="term" value="C:mitochondrion"/>
    <property type="evidence" value="ECO:0007669"/>
    <property type="project" value="GOC"/>
</dbReference>
<evidence type="ECO:0000256" key="4">
    <source>
        <dbReference type="ARBA" id="ARBA00022679"/>
    </source>
</evidence>